<dbReference type="Proteomes" id="UP001204000">
    <property type="component" value="Unassembled WGS sequence"/>
</dbReference>
<comment type="caution">
    <text evidence="2">The sequence shown here is derived from an EMBL/GenBank/DDBJ whole genome shotgun (WGS) entry which is preliminary data.</text>
</comment>
<dbReference type="Gene3D" id="3.40.50.80">
    <property type="entry name" value="Nucleotide-binding domain of ferredoxin-NADP reductase (FNR) module"/>
    <property type="match status" value="1"/>
</dbReference>
<dbReference type="RefSeq" id="WP_253577234.1">
    <property type="nucleotide sequence ID" value="NZ_JAMFTQ010000004.1"/>
</dbReference>
<proteinExistence type="predicted"/>
<dbReference type="SUPFAM" id="SSF52343">
    <property type="entry name" value="Ferredoxin reductase-like, C-terminal NADP-linked domain"/>
    <property type="match status" value="1"/>
</dbReference>
<dbReference type="InterPro" id="IPR050415">
    <property type="entry name" value="MRET"/>
</dbReference>
<keyword evidence="3" id="KW-1185">Reference proteome</keyword>
<gene>
    <name evidence="2" type="ORF">M5J20_05310</name>
</gene>
<evidence type="ECO:0000313" key="2">
    <source>
        <dbReference type="EMBL" id="MCP1387605.1"/>
    </source>
</evidence>
<dbReference type="InterPro" id="IPR039261">
    <property type="entry name" value="FNR_nucleotide-bd"/>
</dbReference>
<name>A0ABT1G1N4_9CORY</name>
<organism evidence="2 3">
    <name type="scientific">Corynebacterium stercoris</name>
    <dbReference type="NCBI Taxonomy" id="2943490"/>
    <lineage>
        <taxon>Bacteria</taxon>
        <taxon>Bacillati</taxon>
        <taxon>Actinomycetota</taxon>
        <taxon>Actinomycetes</taxon>
        <taxon>Mycobacteriales</taxon>
        <taxon>Corynebacteriaceae</taxon>
        <taxon>Corynebacterium</taxon>
    </lineage>
</organism>
<accession>A0ABT1G1N4</accession>
<dbReference type="PANTHER" id="PTHR47354">
    <property type="entry name" value="NADH OXIDOREDUCTASE HCR"/>
    <property type="match status" value="1"/>
</dbReference>
<comment type="cofactor">
    <cofactor evidence="1">
        <name>FAD</name>
        <dbReference type="ChEBI" id="CHEBI:57692"/>
    </cofactor>
</comment>
<dbReference type="EMBL" id="JAMFTQ010000004">
    <property type="protein sequence ID" value="MCP1387605.1"/>
    <property type="molecule type" value="Genomic_DNA"/>
</dbReference>
<reference evidence="2" key="1">
    <citation type="submission" date="2022-05" db="EMBL/GenBank/DDBJ databases">
        <title>Corynebacterium sp. TA-R-1 sp. nov., isolated from human feces.</title>
        <authorList>
            <person name="Shamsuzzaman M."/>
            <person name="Dahal R.H."/>
        </authorList>
    </citation>
    <scope>NUCLEOTIDE SEQUENCE</scope>
    <source>
        <strain evidence="2">TA-R-1</strain>
    </source>
</reference>
<dbReference type="PANTHER" id="PTHR47354:SF5">
    <property type="entry name" value="PROTEIN RFBI"/>
    <property type="match status" value="1"/>
</dbReference>
<evidence type="ECO:0008006" key="4">
    <source>
        <dbReference type="Google" id="ProtNLM"/>
    </source>
</evidence>
<evidence type="ECO:0000313" key="3">
    <source>
        <dbReference type="Proteomes" id="UP001204000"/>
    </source>
</evidence>
<sequence length="357" mass="36900">MQIPAALTADAARLRAAVFERLVGAYGPAAAGMFPEGASQVPQVLLDACVFTLTHSPTPELTDAVAERMRAWALDLRRVGFPAAEYPAVAGMVADASGADDVARYVLIAAAEVMREATEAADLAGIAPAVAAQVTDVTQTLSGVALVRCESGMPVAYLPGQVLPAMQVGRQGVWRGVIPALPANGYGQLEFHVPRADAGGFDLAVGDYLTLGAPRGAAPRLEGERAVIVGIGTGAAAARALVFSLLERGTRPETHCILAGDAPEDIYDAGTFAALAAAQPWLTVTLAAQREGEWRKVVTRRASASVERVVAPLGELLADAGDVVLCGAEADLAELRGLVPGAQVVAHDADPGWFVRI</sequence>
<protein>
    <recommendedName>
        <fullName evidence="4">Flavohemoprotein</fullName>
    </recommendedName>
</protein>
<evidence type="ECO:0000256" key="1">
    <source>
        <dbReference type="ARBA" id="ARBA00001974"/>
    </source>
</evidence>